<dbReference type="Proteomes" id="UP000321595">
    <property type="component" value="Chromosome"/>
</dbReference>
<evidence type="ECO:0000313" key="2">
    <source>
        <dbReference type="EMBL" id="QED27645.1"/>
    </source>
</evidence>
<name>A0A5B8XQ50_9DELT</name>
<organism evidence="2 3">
    <name type="scientific">Microvenator marinus</name>
    <dbReference type="NCBI Taxonomy" id="2600177"/>
    <lineage>
        <taxon>Bacteria</taxon>
        <taxon>Deltaproteobacteria</taxon>
        <taxon>Bradymonadales</taxon>
        <taxon>Microvenatoraceae</taxon>
        <taxon>Microvenator</taxon>
    </lineage>
</organism>
<dbReference type="OrthoDB" id="5486386at2"/>
<sequence length="417" mass="45828">MKQKLSSRVRNATLVSLIAMIAPLTSCGDSAAAESVFLFVINGYTGSNSLTIIGPTGTVASSLAFGDRVGPVEVNRALGTEFTVLLDGTPEAIDLDLELFSMYPQETGTLFLKRRSDDAEVAVSLYRHVQTISPSCQLTFENALSLNETYLSFPSQFTYSPEFRLDDIQEGGYFPEQDLTIQTECGPLPSPPAGSRIPRDFGDIQSDPYFFMTPCEDTILENQLCHVWGDYGVDLTTNVLGRPTTAEYRNCLSQAVEIKQPEVDPPLPFPPDDAQVQCPPGPLTWDDVNLPESAILDCQEKKVYETVTVAPGAESNNTESIYFFSGKCTHTFRIVTPGLQTIFGPEDGDALGKHQDGDFVETTAEISPGSEHFYILFGRPVNPLVWQWDSGSNFVDLAAYPYFNGQNERIGDTDFPE</sequence>
<dbReference type="EMBL" id="CP042467">
    <property type="protein sequence ID" value="QED27645.1"/>
    <property type="molecule type" value="Genomic_DNA"/>
</dbReference>
<dbReference type="AlphaFoldDB" id="A0A5B8XQ50"/>
<feature type="chain" id="PRO_5022731752" description="Lipoprotein" evidence="1">
    <location>
        <begin position="32"/>
        <end position="417"/>
    </location>
</feature>
<dbReference type="RefSeq" id="WP_146959365.1">
    <property type="nucleotide sequence ID" value="NZ_CP042467.1"/>
</dbReference>
<evidence type="ECO:0000313" key="3">
    <source>
        <dbReference type="Proteomes" id="UP000321595"/>
    </source>
</evidence>
<gene>
    <name evidence="2" type="ORF">FRD01_10410</name>
</gene>
<reference evidence="2 3" key="1">
    <citation type="submission" date="2019-08" db="EMBL/GenBank/DDBJ databases">
        <authorList>
            <person name="Liang Q."/>
        </authorList>
    </citation>
    <scope>NUCLEOTIDE SEQUENCE [LARGE SCALE GENOMIC DNA]</scope>
    <source>
        <strain evidence="2 3">V1718</strain>
    </source>
</reference>
<evidence type="ECO:0000256" key="1">
    <source>
        <dbReference type="SAM" id="SignalP"/>
    </source>
</evidence>
<dbReference type="KEGG" id="bbae:FRD01_10410"/>
<protein>
    <recommendedName>
        <fullName evidence="4">Lipoprotein</fullName>
    </recommendedName>
</protein>
<accession>A0A5B8XQ50</accession>
<keyword evidence="1" id="KW-0732">Signal</keyword>
<keyword evidence="3" id="KW-1185">Reference proteome</keyword>
<feature type="signal peptide" evidence="1">
    <location>
        <begin position="1"/>
        <end position="31"/>
    </location>
</feature>
<evidence type="ECO:0008006" key="4">
    <source>
        <dbReference type="Google" id="ProtNLM"/>
    </source>
</evidence>
<proteinExistence type="predicted"/>